<reference evidence="2" key="1">
    <citation type="journal article" date="2014" name="Front. Microbiol.">
        <title>High frequency of phylogenetically diverse reductive dehalogenase-homologous genes in deep subseafloor sedimentary metagenomes.</title>
        <authorList>
            <person name="Kawai M."/>
            <person name="Futagami T."/>
            <person name="Toyoda A."/>
            <person name="Takaki Y."/>
            <person name="Nishi S."/>
            <person name="Hori S."/>
            <person name="Arai W."/>
            <person name="Tsubouchi T."/>
            <person name="Morono Y."/>
            <person name="Uchiyama I."/>
            <person name="Ito T."/>
            <person name="Fujiyama A."/>
            <person name="Inagaki F."/>
            <person name="Takami H."/>
        </authorList>
    </citation>
    <scope>NUCLEOTIDE SEQUENCE</scope>
    <source>
        <strain evidence="2">Expedition CK06-06</strain>
    </source>
</reference>
<protein>
    <submittedName>
        <fullName evidence="2">Uncharacterized protein</fullName>
    </submittedName>
</protein>
<accession>X1N258</accession>
<organism evidence="2">
    <name type="scientific">marine sediment metagenome</name>
    <dbReference type="NCBI Taxonomy" id="412755"/>
    <lineage>
        <taxon>unclassified sequences</taxon>
        <taxon>metagenomes</taxon>
        <taxon>ecological metagenomes</taxon>
    </lineage>
</organism>
<feature type="non-terminal residue" evidence="2">
    <location>
        <position position="1"/>
    </location>
</feature>
<gene>
    <name evidence="2" type="ORF">S06H3_27871</name>
</gene>
<evidence type="ECO:0000256" key="1">
    <source>
        <dbReference type="SAM" id="MobiDB-lite"/>
    </source>
</evidence>
<dbReference type="EMBL" id="BARV01016207">
    <property type="protein sequence ID" value="GAI24351.1"/>
    <property type="molecule type" value="Genomic_DNA"/>
</dbReference>
<proteinExistence type="predicted"/>
<feature type="region of interest" description="Disordered" evidence="1">
    <location>
        <begin position="43"/>
        <end position="64"/>
    </location>
</feature>
<evidence type="ECO:0000313" key="2">
    <source>
        <dbReference type="EMBL" id="GAI24351.1"/>
    </source>
</evidence>
<dbReference type="AlphaFoldDB" id="X1N258"/>
<sequence>WDFTTPNAGFAIWLEDMERQKVYNGTAWVFFGSTVNHESLTGVTPDQHHPQAHTLGSHTTKEHAELTEVTPDQHHPQAHTLGSHNTKGHGELDGVTSDQHHIKTGNYEVFGLTEEVTAFPAAEAANLGRFMRERASAGEVTRLCVCVQNAASDYEWVQLAIST</sequence>
<comment type="caution">
    <text evidence="2">The sequence shown here is derived from an EMBL/GenBank/DDBJ whole genome shotgun (WGS) entry which is preliminary data.</text>
</comment>
<name>X1N258_9ZZZZ</name>